<comment type="caution">
    <text evidence="2">The sequence shown here is derived from an EMBL/GenBank/DDBJ whole genome shotgun (WGS) entry which is preliminary data.</text>
</comment>
<dbReference type="RefSeq" id="WP_135346772.1">
    <property type="nucleotide sequence ID" value="NZ_SRJD01000001.1"/>
</dbReference>
<feature type="transmembrane region" description="Helical" evidence="1">
    <location>
        <begin position="140"/>
        <end position="160"/>
    </location>
</feature>
<evidence type="ECO:0000256" key="1">
    <source>
        <dbReference type="SAM" id="Phobius"/>
    </source>
</evidence>
<evidence type="ECO:0000313" key="2">
    <source>
        <dbReference type="EMBL" id="TGB00126.1"/>
    </source>
</evidence>
<keyword evidence="3" id="KW-1185">Reference proteome</keyword>
<dbReference type="AlphaFoldDB" id="A0A4Z0GUS9"/>
<accession>A0A4Z0GUS9</accession>
<organism evidence="2 3">
    <name type="scientific">Sporolactobacillus shoreae</name>
    <dbReference type="NCBI Taxonomy" id="1465501"/>
    <lineage>
        <taxon>Bacteria</taxon>
        <taxon>Bacillati</taxon>
        <taxon>Bacillota</taxon>
        <taxon>Bacilli</taxon>
        <taxon>Bacillales</taxon>
        <taxon>Sporolactobacillaceae</taxon>
        <taxon>Sporolactobacillus</taxon>
    </lineage>
</organism>
<feature type="transmembrane region" description="Helical" evidence="1">
    <location>
        <begin position="522"/>
        <end position="545"/>
    </location>
</feature>
<dbReference type="Proteomes" id="UP000298347">
    <property type="component" value="Unassembled WGS sequence"/>
</dbReference>
<dbReference type="InterPro" id="IPR046062">
    <property type="entry name" value="DUF6020"/>
</dbReference>
<feature type="transmembrane region" description="Helical" evidence="1">
    <location>
        <begin position="70"/>
        <end position="87"/>
    </location>
</feature>
<evidence type="ECO:0008006" key="4">
    <source>
        <dbReference type="Google" id="ProtNLM"/>
    </source>
</evidence>
<protein>
    <recommendedName>
        <fullName evidence="4">Glycosyltransferase RgtA/B/C/D-like domain-containing protein</fullName>
    </recommendedName>
</protein>
<gene>
    <name evidence="2" type="ORF">E4665_00150</name>
</gene>
<proteinExistence type="predicted"/>
<feature type="transmembrane region" description="Helical" evidence="1">
    <location>
        <begin position="7"/>
        <end position="26"/>
    </location>
</feature>
<dbReference type="EMBL" id="SRJD01000001">
    <property type="protein sequence ID" value="TGB00126.1"/>
    <property type="molecule type" value="Genomic_DNA"/>
</dbReference>
<keyword evidence="1" id="KW-0812">Transmembrane</keyword>
<evidence type="ECO:0000313" key="3">
    <source>
        <dbReference type="Proteomes" id="UP000298347"/>
    </source>
</evidence>
<feature type="transmembrane region" description="Helical" evidence="1">
    <location>
        <begin position="231"/>
        <end position="253"/>
    </location>
</feature>
<sequence length="602" mass="69826">MNRKMTLYLALNLLIGLFVGTGAYFYTHSLQSTHLIPLFFFILLGAMMSFGTVSGRFVEPYRMLLKKTKVFVWLCLIFLAGIMTVALKPSQFHSWNYSLPTAAVFTLAAFLFVFFFILAIAWLILTFSRRNAESVPKKRYIFIYALLPFVLSLVYFWAFYPGILVIDSVNQWQQAHSTFFNDWHPVMMTWIILLTTKIWDNPAAFVILQFTIISGIVGYVIYAFKSLGLNRWLLIAGWLFLTFFPLDALYSVIIWKDTLYCYFLLWLTTMLILIIHTKGQWLKSYAHLFALYLSVAGLIFFRHNGFPVLLVTIVIFPFFFRKNYWRMYGVFIAAVITFLIVTGPVFKYYHVYPADKTESLGIPIQQIGGIIKDSGKMSASQQDFFNHIFPESKWKHVYQPSQVDPVKFHKGFNKMYLRTHPSGFVKNWAGIVLQNPKQATSAFLSMEQLVYKLNIPQSQMRPVFRYKAFSNYRPVYFLSARTIKKDHVKYKSFHYSLYGTQHANHFLASSIRRYNDLFLKGIARIFVLPALYLYLSILFLFVVVLKGGWKLSLAAVPAFLNLGSMAAAIPAQDPRYLFSNYLLFIPFLFLATLCAGKREKRV</sequence>
<feature type="transmembrane region" description="Helical" evidence="1">
    <location>
        <begin position="289"/>
        <end position="319"/>
    </location>
</feature>
<feature type="transmembrane region" description="Helical" evidence="1">
    <location>
        <begin position="38"/>
        <end position="58"/>
    </location>
</feature>
<name>A0A4Z0GUS9_9BACL</name>
<feature type="transmembrane region" description="Helical" evidence="1">
    <location>
        <begin position="578"/>
        <end position="596"/>
    </location>
</feature>
<feature type="transmembrane region" description="Helical" evidence="1">
    <location>
        <begin position="107"/>
        <end position="128"/>
    </location>
</feature>
<feature type="transmembrane region" description="Helical" evidence="1">
    <location>
        <begin position="259"/>
        <end position="277"/>
    </location>
</feature>
<dbReference type="Pfam" id="PF19484">
    <property type="entry name" value="DUF6020"/>
    <property type="match status" value="1"/>
</dbReference>
<keyword evidence="1" id="KW-0472">Membrane</keyword>
<feature type="transmembrane region" description="Helical" evidence="1">
    <location>
        <begin position="325"/>
        <end position="346"/>
    </location>
</feature>
<feature type="transmembrane region" description="Helical" evidence="1">
    <location>
        <begin position="203"/>
        <end position="224"/>
    </location>
</feature>
<dbReference type="OrthoDB" id="2137478at2"/>
<keyword evidence="1" id="KW-1133">Transmembrane helix</keyword>
<reference evidence="2 3" key="1">
    <citation type="journal article" date="2015" name="Int. J. Syst. Evol. Microbiol.">
        <title>Sporolactobacillus shoreae sp. nov. and Sporolactobacillus spathodeae sp. nov., two spore-forming lactic acid bacteria isolated from tree barks in Thailand.</title>
        <authorList>
            <person name="Thamacharoensuk T."/>
            <person name="Kitahara M."/>
            <person name="Ohkuma M."/>
            <person name="Thongchul N."/>
            <person name="Tanasupawat S."/>
        </authorList>
    </citation>
    <scope>NUCLEOTIDE SEQUENCE [LARGE SCALE GENOMIC DNA]</scope>
    <source>
        <strain evidence="2 3">BK92</strain>
    </source>
</reference>